<reference evidence="1" key="2">
    <citation type="submission" date="2020-08" db="EMBL/GenBank/DDBJ databases">
        <authorList>
            <person name="Chen M."/>
            <person name="Teng W."/>
            <person name="Zhao L."/>
            <person name="Hu C."/>
            <person name="Zhou Y."/>
            <person name="Han B."/>
            <person name="Song L."/>
            <person name="Shu W."/>
        </authorList>
    </citation>
    <scope>NUCLEOTIDE SEQUENCE</scope>
    <source>
        <strain evidence="1">FACHB-1277</strain>
    </source>
</reference>
<gene>
    <name evidence="1" type="ORF">H6F44_01735</name>
</gene>
<dbReference type="InterPro" id="IPR019657">
    <property type="entry name" value="ComFB"/>
</dbReference>
<dbReference type="Proteomes" id="UP000631421">
    <property type="component" value="Unassembled WGS sequence"/>
</dbReference>
<dbReference type="EMBL" id="JACJPY010000003">
    <property type="protein sequence ID" value="MBD2148852.1"/>
    <property type="molecule type" value="Genomic_DNA"/>
</dbReference>
<organism evidence="1 2">
    <name type="scientific">Pseudanabaena cinerea FACHB-1277</name>
    <dbReference type="NCBI Taxonomy" id="2949581"/>
    <lineage>
        <taxon>Bacteria</taxon>
        <taxon>Bacillati</taxon>
        <taxon>Cyanobacteriota</taxon>
        <taxon>Cyanophyceae</taxon>
        <taxon>Pseudanabaenales</taxon>
        <taxon>Pseudanabaenaceae</taxon>
        <taxon>Pseudanabaena</taxon>
        <taxon>Pseudanabaena cinerea</taxon>
    </lineage>
</organism>
<protein>
    <submittedName>
        <fullName evidence="1">Late competence development ComFB family protein</fullName>
    </submittedName>
</protein>
<evidence type="ECO:0000313" key="1">
    <source>
        <dbReference type="EMBL" id="MBD2148852.1"/>
    </source>
</evidence>
<proteinExistence type="predicted"/>
<dbReference type="Pfam" id="PF10719">
    <property type="entry name" value="ComFB"/>
    <property type="match status" value="2"/>
</dbReference>
<dbReference type="AlphaFoldDB" id="A0A926Z4S1"/>
<keyword evidence="2" id="KW-1185">Reference proteome</keyword>
<reference evidence="1" key="1">
    <citation type="journal article" date="2015" name="ISME J.">
        <title>Draft Genome Sequence of Streptomyces incarnatus NRRL8089, which Produces the Nucleoside Antibiotic Sinefungin.</title>
        <authorList>
            <person name="Oshima K."/>
            <person name="Hattori M."/>
            <person name="Shimizu H."/>
            <person name="Fukuda K."/>
            <person name="Nemoto M."/>
            <person name="Inagaki K."/>
            <person name="Tamura T."/>
        </authorList>
    </citation>
    <scope>NUCLEOTIDE SEQUENCE</scope>
    <source>
        <strain evidence="1">FACHB-1277</strain>
    </source>
</reference>
<evidence type="ECO:0000313" key="2">
    <source>
        <dbReference type="Proteomes" id="UP000631421"/>
    </source>
</evidence>
<name>A0A926Z4S1_9CYAN</name>
<sequence>MSQLTSRNQSIVNKSQFATQPAKRMPSLKNVLEEIVVVEVQEQLKRLHASSRDSINLSEAAAYALNRLPVLYACTSRGWLQQRKRAYADLRGQVTNAVQQALLGIRRDPIRKSTQIAASKVETPAHVLAKLQKLFGKPNLLWRDVPSAFHETLNLVSHRADYGGLSVSDRHRLQEIKGYLQRKGKQDYENRERRDWHVSSDLPNPELTSYIISASYFLINVLEDLVKQEVNQQLLHMANVLPRKVGIDDVCAHVLNRLPPMYATTEQGVIWQAQKVREQMSSQIETTVIQSLLTLSKTPRRLTDPIPLIKFEDECEQAITELRSLWQREDITWRNVLGLMESAISQEKQGKVQWRQQWRMLGQVYNEMYLKPGDAELSLHQTPEGEVLAIQTHTKDAFGWLADNPKNLGISALRLFPAIAEIELHSTFLDFVITYTREEMAIDGII</sequence>
<accession>A0A926Z4S1</accession>
<comment type="caution">
    <text evidence="1">The sequence shown here is derived from an EMBL/GenBank/DDBJ whole genome shotgun (WGS) entry which is preliminary data.</text>
</comment>